<keyword evidence="5 14" id="KW-0552">Olfaction</keyword>
<dbReference type="PROSITE" id="PS00237">
    <property type="entry name" value="G_PROTEIN_RECEP_F1_1"/>
    <property type="match status" value="1"/>
</dbReference>
<dbReference type="InterPro" id="IPR017452">
    <property type="entry name" value="GPCR_Rhodpsn_7TM"/>
</dbReference>
<feature type="transmembrane region" description="Helical" evidence="14">
    <location>
        <begin position="142"/>
        <end position="162"/>
    </location>
</feature>
<organism evidence="16 17">
    <name type="scientific">Cyprinus carpio carpio</name>
    <dbReference type="NCBI Taxonomy" id="630221"/>
    <lineage>
        <taxon>Eukaryota</taxon>
        <taxon>Metazoa</taxon>
        <taxon>Chordata</taxon>
        <taxon>Craniata</taxon>
        <taxon>Vertebrata</taxon>
        <taxon>Euteleostomi</taxon>
        <taxon>Actinopterygii</taxon>
        <taxon>Neopterygii</taxon>
        <taxon>Teleostei</taxon>
        <taxon>Ostariophysi</taxon>
        <taxon>Cypriniformes</taxon>
        <taxon>Cyprinidae</taxon>
        <taxon>Cyprininae</taxon>
        <taxon>Cyprinus</taxon>
    </lineage>
</organism>
<dbReference type="FunFam" id="1.20.1070.10:FF:000024">
    <property type="entry name" value="Olfactory receptor"/>
    <property type="match status" value="1"/>
</dbReference>
<feature type="transmembrane region" description="Helical" evidence="14">
    <location>
        <begin position="99"/>
        <end position="121"/>
    </location>
</feature>
<keyword evidence="9" id="KW-1015">Disulfide bond</keyword>
<evidence type="ECO:0000256" key="1">
    <source>
        <dbReference type="ARBA" id="ARBA00004651"/>
    </source>
</evidence>
<protein>
    <recommendedName>
        <fullName evidence="14">Olfactory receptor</fullName>
    </recommendedName>
</protein>
<dbReference type="InterPro" id="IPR000276">
    <property type="entry name" value="GPCR_Rhodpsn"/>
</dbReference>
<dbReference type="Gene3D" id="1.20.1070.10">
    <property type="entry name" value="Rhodopsin 7-helix transmembrane proteins"/>
    <property type="match status" value="1"/>
</dbReference>
<keyword evidence="7 13" id="KW-0297">G-protein coupled receptor</keyword>
<feature type="transmembrane region" description="Helical" evidence="14">
    <location>
        <begin position="24"/>
        <end position="52"/>
    </location>
</feature>
<dbReference type="InterPro" id="IPR050939">
    <property type="entry name" value="Olfactory_GPCR1"/>
</dbReference>
<dbReference type="OMA" id="FRYSHIL"/>
<reference evidence="16" key="2">
    <citation type="submission" date="2025-09" db="UniProtKB">
        <authorList>
            <consortium name="Ensembl"/>
        </authorList>
    </citation>
    <scope>IDENTIFICATION</scope>
</reference>
<comment type="similarity">
    <text evidence="13">Belongs to the G-protein coupled receptor 1 family.</text>
</comment>
<dbReference type="Ensembl" id="ENSCCRT00000102613.2">
    <property type="protein sequence ID" value="ENSCCRP00000094539.2"/>
    <property type="gene ID" value="ENSCCRG00000051051.2"/>
</dbReference>
<evidence type="ECO:0000256" key="6">
    <source>
        <dbReference type="ARBA" id="ARBA00022989"/>
    </source>
</evidence>
<keyword evidence="3 14" id="KW-0716">Sensory transduction</keyword>
<dbReference type="Pfam" id="PF13853">
    <property type="entry name" value="7tm_4"/>
    <property type="match status" value="1"/>
</dbReference>
<keyword evidence="11" id="KW-0325">Glycoprotein</keyword>
<evidence type="ECO:0000256" key="11">
    <source>
        <dbReference type="ARBA" id="ARBA00023180"/>
    </source>
</evidence>
<evidence type="ECO:0000256" key="9">
    <source>
        <dbReference type="ARBA" id="ARBA00023157"/>
    </source>
</evidence>
<evidence type="ECO:0000256" key="4">
    <source>
        <dbReference type="ARBA" id="ARBA00022692"/>
    </source>
</evidence>
<evidence type="ECO:0000256" key="5">
    <source>
        <dbReference type="ARBA" id="ARBA00022725"/>
    </source>
</evidence>
<evidence type="ECO:0000256" key="2">
    <source>
        <dbReference type="ARBA" id="ARBA00022475"/>
    </source>
</evidence>
<feature type="transmembrane region" description="Helical" evidence="14">
    <location>
        <begin position="201"/>
        <end position="227"/>
    </location>
</feature>
<feature type="transmembrane region" description="Helical" evidence="14">
    <location>
        <begin position="273"/>
        <end position="295"/>
    </location>
</feature>
<feature type="domain" description="G-protein coupled receptors family 1 profile" evidence="15">
    <location>
        <begin position="42"/>
        <end position="293"/>
    </location>
</feature>
<feature type="transmembrane region" description="Helical" evidence="14">
    <location>
        <begin position="239"/>
        <end position="261"/>
    </location>
</feature>
<accession>A0A8C1I3A3</accession>
<keyword evidence="10 13" id="KW-0675">Receptor</keyword>
<dbReference type="PRINTS" id="PR00237">
    <property type="entry name" value="GPCRRHODOPSN"/>
</dbReference>
<keyword evidence="8 14" id="KW-0472">Membrane</keyword>
<dbReference type="Proteomes" id="UP001108240">
    <property type="component" value="Unplaced"/>
</dbReference>
<keyword evidence="17" id="KW-1185">Reference proteome</keyword>
<dbReference type="PANTHER" id="PTHR24242:SF359">
    <property type="entry name" value="ODORANT RECEPTOR-RELATED"/>
    <property type="match status" value="1"/>
</dbReference>
<proteinExistence type="inferred from homology"/>
<evidence type="ECO:0000256" key="10">
    <source>
        <dbReference type="ARBA" id="ARBA00023170"/>
    </source>
</evidence>
<dbReference type="InterPro" id="IPR000725">
    <property type="entry name" value="Olfact_rcpt"/>
</dbReference>
<evidence type="ECO:0000256" key="3">
    <source>
        <dbReference type="ARBA" id="ARBA00022606"/>
    </source>
</evidence>
<evidence type="ECO:0000256" key="7">
    <source>
        <dbReference type="ARBA" id="ARBA00023040"/>
    </source>
</evidence>
<reference evidence="16" key="1">
    <citation type="submission" date="2025-08" db="UniProtKB">
        <authorList>
            <consortium name="Ensembl"/>
        </authorList>
    </citation>
    <scope>IDENTIFICATION</scope>
</reference>
<keyword evidence="12 13" id="KW-0807">Transducer</keyword>
<evidence type="ECO:0000256" key="14">
    <source>
        <dbReference type="RuleBase" id="RU363047"/>
    </source>
</evidence>
<dbReference type="PROSITE" id="PS50262">
    <property type="entry name" value="G_PROTEIN_RECEP_F1_2"/>
    <property type="match status" value="1"/>
</dbReference>
<dbReference type="GO" id="GO:0005886">
    <property type="term" value="C:plasma membrane"/>
    <property type="evidence" value="ECO:0007669"/>
    <property type="project" value="UniProtKB-SubCell"/>
</dbReference>
<feature type="transmembrane region" description="Helical" evidence="14">
    <location>
        <begin position="59"/>
        <end position="79"/>
    </location>
</feature>
<keyword evidence="2 14" id="KW-1003">Cell membrane</keyword>
<dbReference type="GO" id="GO:0004930">
    <property type="term" value="F:G protein-coupled receptor activity"/>
    <property type="evidence" value="ECO:0007669"/>
    <property type="project" value="UniProtKB-KW"/>
</dbReference>
<dbReference type="SUPFAM" id="SSF81321">
    <property type="entry name" value="Family A G protein-coupled receptor-like"/>
    <property type="match status" value="1"/>
</dbReference>
<dbReference type="AlphaFoldDB" id="A0A8C1I3A3"/>
<dbReference type="GeneTree" id="ENSGT00940000161369"/>
<name>A0A8C1I3A3_CYPCA</name>
<dbReference type="GO" id="GO:0004984">
    <property type="term" value="F:olfactory receptor activity"/>
    <property type="evidence" value="ECO:0007669"/>
    <property type="project" value="InterPro"/>
</dbReference>
<dbReference type="PRINTS" id="PR00245">
    <property type="entry name" value="OLFACTORYR"/>
</dbReference>
<evidence type="ECO:0000259" key="15">
    <source>
        <dbReference type="PROSITE" id="PS50262"/>
    </source>
</evidence>
<keyword evidence="4 13" id="KW-0812">Transmembrane</keyword>
<comment type="subcellular location">
    <subcellularLocation>
        <location evidence="1 14">Cell membrane</location>
        <topology evidence="1 14">Multi-pass membrane protein</topology>
    </subcellularLocation>
</comment>
<evidence type="ECO:0000313" key="16">
    <source>
        <dbReference type="Ensembl" id="ENSCCRP00000094539.2"/>
    </source>
</evidence>
<dbReference type="PANTHER" id="PTHR24242">
    <property type="entry name" value="G-PROTEIN COUPLED RECEPTOR"/>
    <property type="match status" value="1"/>
</dbReference>
<evidence type="ECO:0000313" key="17">
    <source>
        <dbReference type="Proteomes" id="UP001108240"/>
    </source>
</evidence>
<evidence type="ECO:0000256" key="8">
    <source>
        <dbReference type="ARBA" id="ARBA00023136"/>
    </source>
</evidence>
<sequence length="321" mass="36512">MPVGNISFIKDFVIVGFPGLQPHYYGLVSSLLFFVYVFTLVGNAVFLALFVMSRSLQKPVYYCIINLVVCDVLFSTTTLPKIISRYWFQDGTISFMGCFLQMFFVHYFGSVTARLLAVMAIDRYAAICFPLQYHSLMTNRNVFILILGSWLLGLIGPLMMIIRAYPLPYCASNTIVHCYCDHIAITTLACTDREEYSYPAFIHAMIVLLGSLAVIVFSYCAIIVAVLRISSAQGRMKTFSTCSPQLIIIALFFLPRCFNYLSSNINIKFSTDLRLVIIMMYSLLPPMINPLIYCLRTDELKLLFILLHKNTIMFSHESSIF</sequence>
<evidence type="ECO:0000256" key="12">
    <source>
        <dbReference type="ARBA" id="ARBA00023224"/>
    </source>
</evidence>
<keyword evidence="6 14" id="KW-1133">Transmembrane helix</keyword>
<evidence type="ECO:0000256" key="13">
    <source>
        <dbReference type="RuleBase" id="RU000688"/>
    </source>
</evidence>